<dbReference type="Proteomes" id="UP001197093">
    <property type="component" value="Unassembled WGS sequence"/>
</dbReference>
<feature type="compositionally biased region" description="Gly residues" evidence="1">
    <location>
        <begin position="87"/>
        <end position="98"/>
    </location>
</feature>
<evidence type="ECO:0000256" key="1">
    <source>
        <dbReference type="SAM" id="MobiDB-lite"/>
    </source>
</evidence>
<reference evidence="2" key="1">
    <citation type="submission" date="2023-02" db="EMBL/GenBank/DDBJ databases">
        <authorList>
            <person name="Palmer J.M."/>
        </authorList>
    </citation>
    <scope>NUCLEOTIDE SEQUENCE</scope>
    <source>
        <strain evidence="2">FW57</strain>
    </source>
</reference>
<organism evidence="2 3">
    <name type="scientific">Staphylotrichum longicolle</name>
    <dbReference type="NCBI Taxonomy" id="669026"/>
    <lineage>
        <taxon>Eukaryota</taxon>
        <taxon>Fungi</taxon>
        <taxon>Dikarya</taxon>
        <taxon>Ascomycota</taxon>
        <taxon>Pezizomycotina</taxon>
        <taxon>Sordariomycetes</taxon>
        <taxon>Sordariomycetidae</taxon>
        <taxon>Sordariales</taxon>
        <taxon>Chaetomiaceae</taxon>
        <taxon>Staphylotrichum</taxon>
    </lineage>
</organism>
<dbReference type="EMBL" id="JAHCVI010000004">
    <property type="protein sequence ID" value="KAG7286561.1"/>
    <property type="molecule type" value="Genomic_DNA"/>
</dbReference>
<dbReference type="AlphaFoldDB" id="A0AAD4HX17"/>
<comment type="caution">
    <text evidence="2">The sequence shown here is derived from an EMBL/GenBank/DDBJ whole genome shotgun (WGS) entry which is preliminary data.</text>
</comment>
<name>A0AAD4HX17_9PEZI</name>
<proteinExistence type="predicted"/>
<keyword evidence="3" id="KW-1185">Reference proteome</keyword>
<protein>
    <submittedName>
        <fullName evidence="2">Uncharacterized protein</fullName>
    </submittedName>
</protein>
<gene>
    <name evidence="2" type="ORF">NEMBOFW57_008872</name>
</gene>
<evidence type="ECO:0000313" key="3">
    <source>
        <dbReference type="Proteomes" id="UP001197093"/>
    </source>
</evidence>
<feature type="region of interest" description="Disordered" evidence="1">
    <location>
        <begin position="60"/>
        <end position="98"/>
    </location>
</feature>
<evidence type="ECO:0000313" key="2">
    <source>
        <dbReference type="EMBL" id="KAG7286561.1"/>
    </source>
</evidence>
<accession>A0AAD4HX17</accession>
<sequence>MCFEWKNRYACGHIGFNKVERCPLLGTGCFGPDGSEQFVDVAAPCYDCRARALDPTEVMASGADPFRHPGSRGAGGHGYGHGHGHGHSGGVGGEGEGC</sequence>